<feature type="region of interest" description="Disordered" evidence="1">
    <location>
        <begin position="1"/>
        <end position="26"/>
    </location>
</feature>
<evidence type="ECO:0000313" key="3">
    <source>
        <dbReference type="Proteomes" id="UP000266152"/>
    </source>
</evidence>
<proteinExistence type="predicted"/>
<sequence length="194" mass="22055">MFCSSRINESDSESVSSIDSFDPPPTVETKIITREEALEKAGDLDHEIGNLGFDQESLKPKVTKLTEPVIRVLPPELKTRILHWSWHHDPHAFKQILQFMDENLQEVEYTVETPNRRKDMPWRGIGADILRFFVADLKPLRKGLPESERRAIVNNVRNGLSLFAEFHDEKVGAAEREAQAAIAGLVLREEAVSD</sequence>
<gene>
    <name evidence="2" type="ORF">FSPOR_5082</name>
</gene>
<protein>
    <submittedName>
        <fullName evidence="2">Uncharacterized protein</fullName>
    </submittedName>
</protein>
<evidence type="ECO:0000256" key="1">
    <source>
        <dbReference type="SAM" id="MobiDB-lite"/>
    </source>
</evidence>
<accession>A0A395S8X6</accession>
<keyword evidence="3" id="KW-1185">Reference proteome</keyword>
<dbReference type="AlphaFoldDB" id="A0A395S8X6"/>
<dbReference type="Proteomes" id="UP000266152">
    <property type="component" value="Unassembled WGS sequence"/>
</dbReference>
<evidence type="ECO:0000313" key="2">
    <source>
        <dbReference type="EMBL" id="RGP68876.1"/>
    </source>
</evidence>
<reference evidence="2 3" key="1">
    <citation type="journal article" date="2018" name="PLoS Pathog.">
        <title>Evolution of structural diversity of trichothecenes, a family of toxins produced by plant pathogenic and entomopathogenic fungi.</title>
        <authorList>
            <person name="Proctor R.H."/>
            <person name="McCormick S.P."/>
            <person name="Kim H.S."/>
            <person name="Cardoza R.E."/>
            <person name="Stanley A.M."/>
            <person name="Lindo L."/>
            <person name="Kelly A."/>
            <person name="Brown D.W."/>
            <person name="Lee T."/>
            <person name="Vaughan M.M."/>
            <person name="Alexander N.J."/>
            <person name="Busman M."/>
            <person name="Gutierrez S."/>
        </authorList>
    </citation>
    <scope>NUCLEOTIDE SEQUENCE [LARGE SCALE GENOMIC DNA]</scope>
    <source>
        <strain evidence="2 3">NRRL 3299</strain>
    </source>
</reference>
<comment type="caution">
    <text evidence="2">The sequence shown here is derived from an EMBL/GenBank/DDBJ whole genome shotgun (WGS) entry which is preliminary data.</text>
</comment>
<feature type="compositionally biased region" description="Low complexity" evidence="1">
    <location>
        <begin position="1"/>
        <end position="20"/>
    </location>
</feature>
<name>A0A395S8X6_FUSSP</name>
<organism evidence="2 3">
    <name type="scientific">Fusarium sporotrichioides</name>
    <dbReference type="NCBI Taxonomy" id="5514"/>
    <lineage>
        <taxon>Eukaryota</taxon>
        <taxon>Fungi</taxon>
        <taxon>Dikarya</taxon>
        <taxon>Ascomycota</taxon>
        <taxon>Pezizomycotina</taxon>
        <taxon>Sordariomycetes</taxon>
        <taxon>Hypocreomycetidae</taxon>
        <taxon>Hypocreales</taxon>
        <taxon>Nectriaceae</taxon>
        <taxon>Fusarium</taxon>
    </lineage>
</organism>
<dbReference type="EMBL" id="PXOF01000066">
    <property type="protein sequence ID" value="RGP68876.1"/>
    <property type="molecule type" value="Genomic_DNA"/>
</dbReference>